<evidence type="ECO:0000313" key="3">
    <source>
        <dbReference type="Ensembl" id="ENSSPAP00000010285.1"/>
    </source>
</evidence>
<dbReference type="STRING" id="144197.ENSSPAP00000010285"/>
<proteinExistence type="predicted"/>
<dbReference type="RefSeq" id="XP_008285385.1">
    <property type="nucleotide sequence ID" value="XM_008287163.1"/>
</dbReference>
<dbReference type="AlphaFoldDB" id="A0A3B4ZPX0"/>
<feature type="signal peptide" evidence="2">
    <location>
        <begin position="1"/>
        <end position="23"/>
    </location>
</feature>
<feature type="transmembrane region" description="Helical" evidence="1">
    <location>
        <begin position="318"/>
        <end position="342"/>
    </location>
</feature>
<dbReference type="Ensembl" id="ENSSPAT00000010465.1">
    <property type="protein sequence ID" value="ENSSPAP00000010285.1"/>
    <property type="gene ID" value="ENSSPAG00000007841.1"/>
</dbReference>
<keyword evidence="1" id="KW-0812">Transmembrane</keyword>
<evidence type="ECO:0000256" key="2">
    <source>
        <dbReference type="SAM" id="SignalP"/>
    </source>
</evidence>
<feature type="chain" id="PRO_5044591341" evidence="2">
    <location>
        <begin position="24"/>
        <end position="402"/>
    </location>
</feature>
<reference evidence="5" key="2">
    <citation type="submission" date="2025-04" db="UniProtKB">
        <authorList>
            <consortium name="RefSeq"/>
        </authorList>
    </citation>
    <scope>IDENTIFICATION</scope>
</reference>
<evidence type="ECO:0000313" key="4">
    <source>
        <dbReference type="Proteomes" id="UP000694891"/>
    </source>
</evidence>
<name>A0A3B4ZPX0_9TELE</name>
<evidence type="ECO:0000256" key="1">
    <source>
        <dbReference type="SAM" id="Phobius"/>
    </source>
</evidence>
<reference evidence="3" key="1">
    <citation type="submission" date="2023-09" db="UniProtKB">
        <authorList>
            <consortium name="Ensembl"/>
        </authorList>
    </citation>
    <scope>IDENTIFICATION</scope>
</reference>
<keyword evidence="2" id="KW-0732">Signal</keyword>
<dbReference type="InterPro" id="IPR013783">
    <property type="entry name" value="Ig-like_fold"/>
</dbReference>
<dbReference type="GeneTree" id="ENSGT00730000112044"/>
<dbReference type="OrthoDB" id="9940625at2759"/>
<gene>
    <name evidence="5" type="primary">LOC103361155</name>
</gene>
<dbReference type="Proteomes" id="UP000694891">
    <property type="component" value="Unplaced"/>
</dbReference>
<keyword evidence="1" id="KW-1133">Transmembrane helix</keyword>
<sequence length="402" mass="45872">MTLNAEFWAFLCSVVLMVFHSEADQSLPAPSNLTHKWGKDPFVVNVSWSWDKPDGLPDSCKIKYKIEYFRRKTEEVYTTKKSHSTDFLTEELGSGQLEFSVHAQIEETKNCAGWNNSKAESAYITTPKPHAQVVKDFKCSIGSSPTNCSWEPVSPSRDVDITYRLQVEHNHQIHRCHQFYSDGLRDGCSLETDAQDQLFYVLAENEAGWQTFKPKRVVPLPKVSFKEDEDTLHLEWTRRDNLKTCHFIYMVCYSECNQHKHCKEVRNDRTSVTAFDKSCRYEFKFNFTTNPHCPEISSDGVGVAFYGNNTGSRKLSDGALTVVAIVIPVILSIGVILSCYCFRRHRAILCPTMPDPSAIFKEMMNGNKEMKTTSESLYTPVLEPVEHCVITPLTENGVFQQN</sequence>
<keyword evidence="4" id="KW-1185">Reference proteome</keyword>
<evidence type="ECO:0000313" key="5">
    <source>
        <dbReference type="RefSeq" id="XP_008285385.1"/>
    </source>
</evidence>
<dbReference type="Gene3D" id="2.60.40.10">
    <property type="entry name" value="Immunoglobulins"/>
    <property type="match status" value="2"/>
</dbReference>
<protein>
    <submittedName>
        <fullName evidence="3 5">Interleukin-13 receptor subunit alpha-1-like</fullName>
    </submittedName>
</protein>
<organism evidence="3">
    <name type="scientific">Stegastes partitus</name>
    <name type="common">bicolor damselfish</name>
    <dbReference type="NCBI Taxonomy" id="144197"/>
    <lineage>
        <taxon>Eukaryota</taxon>
        <taxon>Metazoa</taxon>
        <taxon>Chordata</taxon>
        <taxon>Craniata</taxon>
        <taxon>Vertebrata</taxon>
        <taxon>Euteleostomi</taxon>
        <taxon>Actinopterygii</taxon>
        <taxon>Neopterygii</taxon>
        <taxon>Teleostei</taxon>
        <taxon>Neoteleostei</taxon>
        <taxon>Acanthomorphata</taxon>
        <taxon>Ovalentaria</taxon>
        <taxon>Pomacentridae</taxon>
        <taxon>Stegastes</taxon>
    </lineage>
</organism>
<dbReference type="GeneID" id="103361155"/>
<keyword evidence="1" id="KW-0472">Membrane</keyword>
<accession>A0A3B4ZPX0</accession>